<sequence length="314" mass="32666">MTRSRTHALAFTALLVMSAVWGSTFFLIKDLATRLGVLDLLAVRFAIASVALALLAAPRLRIDAGVLRRGVLLGLLYGVAQILQTAGLSMTAASVSGFVTGLYVVLTPLIGALLFRSRVDRATWVGAVLATVGLGVLSLGSSGGGFGLGGGEALTLASAAVYALHILALSRWTDPARALGLSLVQLVVIAVVCTLAALWPDAQGRTGLTLPSTSADWWSLLYLAVVAGALTMVLQTWAQAHVEPSRAAVVMAMEPVWAAGFAVAFGGERVSVRMVLGGFAIIAAMYVVELAPRRPPPPEAVPATAWDVAEDRRA</sequence>
<evidence type="ECO:0000256" key="4">
    <source>
        <dbReference type="ARBA" id="ARBA00022692"/>
    </source>
</evidence>
<keyword evidence="10" id="KW-1185">Reference proteome</keyword>
<dbReference type="InterPro" id="IPR000620">
    <property type="entry name" value="EamA_dom"/>
</dbReference>
<dbReference type="Pfam" id="PF00892">
    <property type="entry name" value="EamA"/>
    <property type="match status" value="2"/>
</dbReference>
<feature type="domain" description="EamA" evidence="8">
    <location>
        <begin position="13"/>
        <end position="138"/>
    </location>
</feature>
<name>A0ABP6X867_9ACTN</name>
<evidence type="ECO:0000256" key="6">
    <source>
        <dbReference type="ARBA" id="ARBA00023136"/>
    </source>
</evidence>
<evidence type="ECO:0000256" key="2">
    <source>
        <dbReference type="ARBA" id="ARBA00007362"/>
    </source>
</evidence>
<feature type="transmembrane region" description="Helical" evidence="7">
    <location>
        <begin position="247"/>
        <end position="265"/>
    </location>
</feature>
<feature type="transmembrane region" description="Helical" evidence="7">
    <location>
        <begin position="38"/>
        <end position="58"/>
    </location>
</feature>
<feature type="transmembrane region" description="Helical" evidence="7">
    <location>
        <begin position="95"/>
        <end position="115"/>
    </location>
</feature>
<keyword evidence="3" id="KW-1003">Cell membrane</keyword>
<keyword evidence="5 7" id="KW-1133">Transmembrane helix</keyword>
<dbReference type="EMBL" id="BAAAYR010000001">
    <property type="protein sequence ID" value="GAA3561912.1"/>
    <property type="molecule type" value="Genomic_DNA"/>
</dbReference>
<dbReference type="SUPFAM" id="SSF103481">
    <property type="entry name" value="Multidrug resistance efflux transporter EmrE"/>
    <property type="match status" value="2"/>
</dbReference>
<feature type="domain" description="EamA" evidence="8">
    <location>
        <begin position="151"/>
        <end position="288"/>
    </location>
</feature>
<dbReference type="RefSeq" id="WP_344741795.1">
    <property type="nucleotide sequence ID" value="NZ_BAAAYR010000001.1"/>
</dbReference>
<comment type="subcellular location">
    <subcellularLocation>
        <location evidence="1">Cell membrane</location>
        <topology evidence="1">Multi-pass membrane protein</topology>
    </subcellularLocation>
</comment>
<reference evidence="10" key="1">
    <citation type="journal article" date="2019" name="Int. J. Syst. Evol. Microbiol.">
        <title>The Global Catalogue of Microorganisms (GCM) 10K type strain sequencing project: providing services to taxonomists for standard genome sequencing and annotation.</title>
        <authorList>
            <consortium name="The Broad Institute Genomics Platform"/>
            <consortium name="The Broad Institute Genome Sequencing Center for Infectious Disease"/>
            <person name="Wu L."/>
            <person name="Ma J."/>
        </authorList>
    </citation>
    <scope>NUCLEOTIDE SEQUENCE [LARGE SCALE GENOMIC DNA]</scope>
    <source>
        <strain evidence="10">JCM 16540</strain>
    </source>
</reference>
<feature type="transmembrane region" description="Helical" evidence="7">
    <location>
        <begin position="271"/>
        <end position="288"/>
    </location>
</feature>
<feature type="transmembrane region" description="Helical" evidence="7">
    <location>
        <begin position="179"/>
        <end position="199"/>
    </location>
</feature>
<protein>
    <submittedName>
        <fullName evidence="9">DMT family transporter</fullName>
    </submittedName>
</protein>
<feature type="transmembrane region" description="Helical" evidence="7">
    <location>
        <begin position="146"/>
        <end position="167"/>
    </location>
</feature>
<dbReference type="InterPro" id="IPR051258">
    <property type="entry name" value="Diverse_Substrate_Transporter"/>
</dbReference>
<feature type="transmembrane region" description="Helical" evidence="7">
    <location>
        <begin position="219"/>
        <end position="238"/>
    </location>
</feature>
<dbReference type="InterPro" id="IPR037185">
    <property type="entry name" value="EmrE-like"/>
</dbReference>
<proteinExistence type="inferred from homology"/>
<evidence type="ECO:0000259" key="8">
    <source>
        <dbReference type="Pfam" id="PF00892"/>
    </source>
</evidence>
<organism evidence="9 10">
    <name type="scientific">Microlunatus spumicola</name>
    <dbReference type="NCBI Taxonomy" id="81499"/>
    <lineage>
        <taxon>Bacteria</taxon>
        <taxon>Bacillati</taxon>
        <taxon>Actinomycetota</taxon>
        <taxon>Actinomycetes</taxon>
        <taxon>Propionibacteriales</taxon>
        <taxon>Propionibacteriaceae</taxon>
        <taxon>Microlunatus</taxon>
    </lineage>
</organism>
<keyword evidence="4 7" id="KW-0812">Transmembrane</keyword>
<dbReference type="PANTHER" id="PTHR42920">
    <property type="entry name" value="OS03G0707200 PROTEIN-RELATED"/>
    <property type="match status" value="1"/>
</dbReference>
<evidence type="ECO:0000256" key="1">
    <source>
        <dbReference type="ARBA" id="ARBA00004651"/>
    </source>
</evidence>
<evidence type="ECO:0000313" key="10">
    <source>
        <dbReference type="Proteomes" id="UP001500767"/>
    </source>
</evidence>
<keyword evidence="6 7" id="KW-0472">Membrane</keyword>
<feature type="transmembrane region" description="Helical" evidence="7">
    <location>
        <begin position="122"/>
        <end position="140"/>
    </location>
</feature>
<evidence type="ECO:0000313" key="9">
    <source>
        <dbReference type="EMBL" id="GAA3561912.1"/>
    </source>
</evidence>
<gene>
    <name evidence="9" type="ORF">GCM10022197_16930</name>
</gene>
<comment type="caution">
    <text evidence="9">The sequence shown here is derived from an EMBL/GenBank/DDBJ whole genome shotgun (WGS) entry which is preliminary data.</text>
</comment>
<accession>A0ABP6X867</accession>
<evidence type="ECO:0000256" key="7">
    <source>
        <dbReference type="SAM" id="Phobius"/>
    </source>
</evidence>
<dbReference type="PANTHER" id="PTHR42920:SF5">
    <property type="entry name" value="EAMA DOMAIN-CONTAINING PROTEIN"/>
    <property type="match status" value="1"/>
</dbReference>
<feature type="transmembrane region" description="Helical" evidence="7">
    <location>
        <begin position="70"/>
        <end position="89"/>
    </location>
</feature>
<evidence type="ECO:0000256" key="5">
    <source>
        <dbReference type="ARBA" id="ARBA00022989"/>
    </source>
</evidence>
<comment type="similarity">
    <text evidence="2">Belongs to the EamA transporter family.</text>
</comment>
<evidence type="ECO:0000256" key="3">
    <source>
        <dbReference type="ARBA" id="ARBA00022475"/>
    </source>
</evidence>
<dbReference type="Proteomes" id="UP001500767">
    <property type="component" value="Unassembled WGS sequence"/>
</dbReference>